<gene>
    <name evidence="13" type="ORF">HDID_LOCUS6942</name>
</gene>
<reference evidence="13 14" key="2">
    <citation type="submission" date="2018-11" db="EMBL/GenBank/DDBJ databases">
        <authorList>
            <consortium name="Pathogen Informatics"/>
        </authorList>
    </citation>
    <scope>NUCLEOTIDE SEQUENCE [LARGE SCALE GENOMIC DNA]</scope>
</reference>
<dbReference type="OrthoDB" id="10257049at2759"/>
<dbReference type="STRING" id="6216.A0A0R3SPN6"/>
<reference evidence="15" key="1">
    <citation type="submission" date="2017-02" db="UniProtKB">
        <authorList>
            <consortium name="WormBaseParasite"/>
        </authorList>
    </citation>
    <scope>IDENTIFICATION</scope>
</reference>
<evidence type="ECO:0000256" key="4">
    <source>
        <dbReference type="ARBA" id="ARBA00022771"/>
    </source>
</evidence>
<evidence type="ECO:0000256" key="5">
    <source>
        <dbReference type="ARBA" id="ARBA00022833"/>
    </source>
</evidence>
<proteinExistence type="predicted"/>
<dbReference type="InterPro" id="IPR036770">
    <property type="entry name" value="Ankyrin_rpt-contain_sf"/>
</dbReference>
<evidence type="ECO:0000256" key="2">
    <source>
        <dbReference type="ARBA" id="ARBA00022723"/>
    </source>
</evidence>
<evidence type="ECO:0000256" key="3">
    <source>
        <dbReference type="ARBA" id="ARBA00022737"/>
    </source>
</evidence>
<dbReference type="Gene3D" id="6.10.140.2220">
    <property type="match status" value="1"/>
</dbReference>
<dbReference type="GO" id="GO:0005929">
    <property type="term" value="C:cilium"/>
    <property type="evidence" value="ECO:0007669"/>
    <property type="project" value="UniProtKB-SubCell"/>
</dbReference>
<evidence type="ECO:0000256" key="9">
    <source>
        <dbReference type="PROSITE-ProRule" id="PRU00023"/>
    </source>
</evidence>
<dbReference type="Proteomes" id="UP000274504">
    <property type="component" value="Unassembled WGS sequence"/>
</dbReference>
<dbReference type="InterPro" id="IPR052452">
    <property type="entry name" value="Ankyrin-MYND_dom_contain_2"/>
</dbReference>
<dbReference type="EMBL" id="UYSG01010889">
    <property type="protein sequence ID" value="VDL59260.1"/>
    <property type="molecule type" value="Genomic_DNA"/>
</dbReference>
<name>A0A0R3SPN6_HYMDI</name>
<evidence type="ECO:0000256" key="1">
    <source>
        <dbReference type="ARBA" id="ARBA00004138"/>
    </source>
</evidence>
<dbReference type="PROSITE" id="PS50088">
    <property type="entry name" value="ANK_REPEAT"/>
    <property type="match status" value="2"/>
</dbReference>
<sequence>MSSGQNSEIPFTDMKRNISSVEALLSNGDVKVDDQDEDGMTALLQASYRGNVKIAQLLVNSGANVNWSKHKQGYTALMFGALSGKIEIVEYLLSQGAKIDLTNCLKRTAAEMASFVGNHFAAALINTHIGREEVLQFTKLDASSSSYLSPSLVDPLHCMLINLNFSPVKVFLYLSSPLGKLLLHDFTNVVAALESLCGQHFTPQRTHEHIALKLHLLSCTVKRAGEFLKTKKFEGENTEKPPSVLLEPLIKTFLRGVDPHGLTGGQESFLRKCLVSFPHSESNLWRQIVTQVSQVEVGESPTALVILENAISGLSPFARSAKGDASSSAVVHEPCATCADLPGYGADIRPRWCSRCHEVAYCSVACQKLHWFTHKKYCPILQEHHDSVAKSGPKTKPSDEEMSKIQGEISSLLSSQ</sequence>
<keyword evidence="6 9" id="KW-0040">ANK repeat</keyword>
<evidence type="ECO:0000256" key="8">
    <source>
        <dbReference type="ARBA" id="ARBA00023273"/>
    </source>
</evidence>
<feature type="domain" description="MYND-type" evidence="12">
    <location>
        <begin position="335"/>
        <end position="378"/>
    </location>
</feature>
<evidence type="ECO:0000313" key="13">
    <source>
        <dbReference type="EMBL" id="VDL59260.1"/>
    </source>
</evidence>
<keyword evidence="2" id="KW-0479">Metal-binding</keyword>
<feature type="region of interest" description="Disordered" evidence="11">
    <location>
        <begin position="388"/>
        <end position="416"/>
    </location>
</feature>
<keyword evidence="3" id="KW-0677">Repeat</keyword>
<evidence type="ECO:0000256" key="7">
    <source>
        <dbReference type="ARBA" id="ARBA00023069"/>
    </source>
</evidence>
<evidence type="ECO:0000313" key="15">
    <source>
        <dbReference type="WBParaSite" id="HDID_0000694401-mRNA-1"/>
    </source>
</evidence>
<organism evidence="15">
    <name type="scientific">Hymenolepis diminuta</name>
    <name type="common">Rat tapeworm</name>
    <dbReference type="NCBI Taxonomy" id="6216"/>
    <lineage>
        <taxon>Eukaryota</taxon>
        <taxon>Metazoa</taxon>
        <taxon>Spiralia</taxon>
        <taxon>Lophotrochozoa</taxon>
        <taxon>Platyhelminthes</taxon>
        <taxon>Cestoda</taxon>
        <taxon>Eucestoda</taxon>
        <taxon>Cyclophyllidea</taxon>
        <taxon>Hymenolepididae</taxon>
        <taxon>Hymenolepis</taxon>
    </lineage>
</organism>
<evidence type="ECO:0000256" key="11">
    <source>
        <dbReference type="SAM" id="MobiDB-lite"/>
    </source>
</evidence>
<dbReference type="Gene3D" id="1.25.40.20">
    <property type="entry name" value="Ankyrin repeat-containing domain"/>
    <property type="match status" value="1"/>
</dbReference>
<evidence type="ECO:0000259" key="12">
    <source>
        <dbReference type="PROSITE" id="PS50865"/>
    </source>
</evidence>
<comment type="subcellular location">
    <subcellularLocation>
        <location evidence="1">Cell projection</location>
        <location evidence="1">Cilium</location>
    </subcellularLocation>
</comment>
<keyword evidence="8" id="KW-0966">Cell projection</keyword>
<feature type="repeat" description="ANK" evidence="9">
    <location>
        <begin position="38"/>
        <end position="70"/>
    </location>
</feature>
<dbReference type="AlphaFoldDB" id="A0A0R3SPN6"/>
<keyword evidence="4 10" id="KW-0863">Zinc-finger</keyword>
<dbReference type="GO" id="GO:0008270">
    <property type="term" value="F:zinc ion binding"/>
    <property type="evidence" value="ECO:0007669"/>
    <property type="project" value="UniProtKB-KW"/>
</dbReference>
<protein>
    <submittedName>
        <fullName evidence="15">MYND-type domain-containing protein</fullName>
    </submittedName>
</protein>
<dbReference type="PROSITE" id="PS50865">
    <property type="entry name" value="ZF_MYND_2"/>
    <property type="match status" value="1"/>
</dbReference>
<dbReference type="InterPro" id="IPR002893">
    <property type="entry name" value="Znf_MYND"/>
</dbReference>
<accession>A0A0R3SPN6</accession>
<dbReference type="Pfam" id="PF12796">
    <property type="entry name" value="Ank_2"/>
    <property type="match status" value="1"/>
</dbReference>
<dbReference type="PROSITE" id="PS50297">
    <property type="entry name" value="ANK_REP_REGION"/>
    <property type="match status" value="2"/>
</dbReference>
<evidence type="ECO:0000256" key="6">
    <source>
        <dbReference type="ARBA" id="ARBA00023043"/>
    </source>
</evidence>
<feature type="repeat" description="ANK" evidence="9">
    <location>
        <begin position="72"/>
        <end position="104"/>
    </location>
</feature>
<evidence type="ECO:0000313" key="14">
    <source>
        <dbReference type="Proteomes" id="UP000274504"/>
    </source>
</evidence>
<dbReference type="InterPro" id="IPR002110">
    <property type="entry name" value="Ankyrin_rpt"/>
</dbReference>
<keyword evidence="5" id="KW-0862">Zinc</keyword>
<dbReference type="WBParaSite" id="HDID_0000694401-mRNA-1">
    <property type="protein sequence ID" value="HDID_0000694401-mRNA-1"/>
    <property type="gene ID" value="HDID_0000694401"/>
</dbReference>
<evidence type="ECO:0000256" key="10">
    <source>
        <dbReference type="PROSITE-ProRule" id="PRU00134"/>
    </source>
</evidence>
<keyword evidence="7" id="KW-0969">Cilium</keyword>
<dbReference type="PANTHER" id="PTHR24150:SF8">
    <property type="entry name" value="ANKYRIN REPEAT AND MYND DOMAIN-CONTAINING PROTEIN 2"/>
    <property type="match status" value="1"/>
</dbReference>
<dbReference type="PANTHER" id="PTHR24150">
    <property type="entry name" value="ANKYRIN REPEAT AND MYND DOMAIN-CONTAINING PROTEIN 2"/>
    <property type="match status" value="1"/>
</dbReference>
<dbReference type="SMART" id="SM00248">
    <property type="entry name" value="ANK"/>
    <property type="match status" value="2"/>
</dbReference>
<dbReference type="Pfam" id="PF01753">
    <property type="entry name" value="zf-MYND"/>
    <property type="match status" value="1"/>
</dbReference>
<dbReference type="SUPFAM" id="SSF48403">
    <property type="entry name" value="Ankyrin repeat"/>
    <property type="match status" value="1"/>
</dbReference>
<dbReference type="SUPFAM" id="SSF144232">
    <property type="entry name" value="HIT/MYND zinc finger-like"/>
    <property type="match status" value="1"/>
</dbReference>